<dbReference type="EMBL" id="JH159156">
    <property type="protein sequence ID" value="EGZ14111.1"/>
    <property type="molecule type" value="Genomic_DNA"/>
</dbReference>
<dbReference type="AlphaFoldDB" id="G4ZR31"/>
<reference evidence="1 2" key="1">
    <citation type="journal article" date="2006" name="Science">
        <title>Phytophthora genome sequences uncover evolutionary origins and mechanisms of pathogenesis.</title>
        <authorList>
            <person name="Tyler B.M."/>
            <person name="Tripathy S."/>
            <person name="Zhang X."/>
            <person name="Dehal P."/>
            <person name="Jiang R.H."/>
            <person name="Aerts A."/>
            <person name="Arredondo F.D."/>
            <person name="Baxter L."/>
            <person name="Bensasson D."/>
            <person name="Beynon J.L."/>
            <person name="Chapman J."/>
            <person name="Damasceno C.M."/>
            <person name="Dorrance A.E."/>
            <person name="Dou D."/>
            <person name="Dickerman A.W."/>
            <person name="Dubchak I.L."/>
            <person name="Garbelotto M."/>
            <person name="Gijzen M."/>
            <person name="Gordon S.G."/>
            <person name="Govers F."/>
            <person name="Grunwald N.J."/>
            <person name="Huang W."/>
            <person name="Ivors K.L."/>
            <person name="Jones R.W."/>
            <person name="Kamoun S."/>
            <person name="Krampis K."/>
            <person name="Lamour K.H."/>
            <person name="Lee M.K."/>
            <person name="McDonald W.H."/>
            <person name="Medina M."/>
            <person name="Meijer H.J."/>
            <person name="Nordberg E.K."/>
            <person name="Maclean D.J."/>
            <person name="Ospina-Giraldo M.D."/>
            <person name="Morris P.F."/>
            <person name="Phuntumart V."/>
            <person name="Putnam N.H."/>
            <person name="Rash S."/>
            <person name="Rose J.K."/>
            <person name="Sakihama Y."/>
            <person name="Salamov A.A."/>
            <person name="Savidor A."/>
            <person name="Scheuring C.F."/>
            <person name="Smith B.M."/>
            <person name="Sobral B.W."/>
            <person name="Terry A."/>
            <person name="Torto-Alalibo T.A."/>
            <person name="Win J."/>
            <person name="Xu Z."/>
            <person name="Zhang H."/>
            <person name="Grigoriev I.V."/>
            <person name="Rokhsar D.S."/>
            <person name="Boore J.L."/>
        </authorList>
    </citation>
    <scope>NUCLEOTIDE SEQUENCE [LARGE SCALE GENOMIC DNA]</scope>
    <source>
        <strain evidence="1 2">P6497</strain>
    </source>
</reference>
<dbReference type="RefSeq" id="XP_009531540.1">
    <property type="nucleotide sequence ID" value="XM_009533245.1"/>
</dbReference>
<keyword evidence="2" id="KW-1185">Reference proteome</keyword>
<protein>
    <submittedName>
        <fullName evidence="1">Uncharacterized protein</fullName>
    </submittedName>
</protein>
<name>G4ZR31_PHYSP</name>
<accession>G4ZR31</accession>
<evidence type="ECO:0000313" key="1">
    <source>
        <dbReference type="EMBL" id="EGZ14111.1"/>
    </source>
</evidence>
<feature type="non-terminal residue" evidence="1">
    <location>
        <position position="117"/>
    </location>
</feature>
<dbReference type="Proteomes" id="UP000002640">
    <property type="component" value="Unassembled WGS sequence"/>
</dbReference>
<organism evidence="1 2">
    <name type="scientific">Phytophthora sojae (strain P6497)</name>
    <name type="common">Soybean stem and root rot agent</name>
    <name type="synonym">Phytophthora megasperma f. sp. glycines</name>
    <dbReference type="NCBI Taxonomy" id="1094619"/>
    <lineage>
        <taxon>Eukaryota</taxon>
        <taxon>Sar</taxon>
        <taxon>Stramenopiles</taxon>
        <taxon>Oomycota</taxon>
        <taxon>Peronosporomycetes</taxon>
        <taxon>Peronosporales</taxon>
        <taxon>Peronosporaceae</taxon>
        <taxon>Phytophthora</taxon>
    </lineage>
</organism>
<dbReference type="KEGG" id="psoj:PHYSODRAFT_387176"/>
<dbReference type="GeneID" id="20650964"/>
<evidence type="ECO:0000313" key="2">
    <source>
        <dbReference type="Proteomes" id="UP000002640"/>
    </source>
</evidence>
<dbReference type="InParanoid" id="G4ZR31"/>
<feature type="non-terminal residue" evidence="1">
    <location>
        <position position="1"/>
    </location>
</feature>
<proteinExistence type="predicted"/>
<sequence length="117" mass="12767">VGKVLAGYRDPHLPCVTPTIATLSELLPALEYAQLLTLRGQLIKNVSGFTDTTLNVDAFVLDAALASLLIHLDDWYTLELWHTATQKKQQFVRADLKAGVNIMIIAAGREVDVPTAP</sequence>
<gene>
    <name evidence="1" type="ORF">PHYSODRAFT_387176</name>
</gene>